<keyword evidence="3" id="KW-1185">Reference proteome</keyword>
<organism evidence="2 3">
    <name type="scientific">Brevundimonas lenta</name>
    <dbReference type="NCBI Taxonomy" id="424796"/>
    <lineage>
        <taxon>Bacteria</taxon>
        <taxon>Pseudomonadati</taxon>
        <taxon>Pseudomonadota</taxon>
        <taxon>Alphaproteobacteria</taxon>
        <taxon>Caulobacterales</taxon>
        <taxon>Caulobacteraceae</taxon>
        <taxon>Brevundimonas</taxon>
    </lineage>
</organism>
<dbReference type="EMBL" id="JACIDM010000001">
    <property type="protein sequence ID" value="MBB4082472.1"/>
    <property type="molecule type" value="Genomic_DNA"/>
</dbReference>
<keyword evidence="1" id="KW-0732">Signal</keyword>
<dbReference type="Proteomes" id="UP000529946">
    <property type="component" value="Unassembled WGS sequence"/>
</dbReference>
<evidence type="ECO:0000256" key="1">
    <source>
        <dbReference type="SAM" id="SignalP"/>
    </source>
</evidence>
<feature type="signal peptide" evidence="1">
    <location>
        <begin position="1"/>
        <end position="23"/>
    </location>
</feature>
<feature type="chain" id="PRO_5030633999" evidence="1">
    <location>
        <begin position="24"/>
        <end position="155"/>
    </location>
</feature>
<reference evidence="2 3" key="1">
    <citation type="submission" date="2020-08" db="EMBL/GenBank/DDBJ databases">
        <title>Genomic Encyclopedia of Type Strains, Phase IV (KMG-IV): sequencing the most valuable type-strain genomes for metagenomic binning, comparative biology and taxonomic classification.</title>
        <authorList>
            <person name="Goeker M."/>
        </authorList>
    </citation>
    <scope>NUCLEOTIDE SEQUENCE [LARGE SCALE GENOMIC DNA]</scope>
    <source>
        <strain evidence="2 3">DSM 23960</strain>
    </source>
</reference>
<accession>A0A7W6NPS6</accession>
<gene>
    <name evidence="2" type="ORF">GGR12_001311</name>
</gene>
<protein>
    <submittedName>
        <fullName evidence="2">Spy/CpxP family protein refolding chaperone</fullName>
    </submittedName>
</protein>
<evidence type="ECO:0000313" key="3">
    <source>
        <dbReference type="Proteomes" id="UP000529946"/>
    </source>
</evidence>
<evidence type="ECO:0000313" key="2">
    <source>
        <dbReference type="EMBL" id="MBB4082472.1"/>
    </source>
</evidence>
<comment type="caution">
    <text evidence="2">The sequence shown here is derived from an EMBL/GenBank/DDBJ whole genome shotgun (WGS) entry which is preliminary data.</text>
</comment>
<dbReference type="RefSeq" id="WP_183203547.1">
    <property type="nucleotide sequence ID" value="NZ_BAAAER010000011.1"/>
</dbReference>
<sequence length="155" mass="16205">MLKFAIPAVAALGLIAAAAHSSASNSDVQTVSGEMGWHLTHEAGMAKLAYGVENSDQLALMMTCEQGGSLATVYGDVQPASPRLIHTAMTSAIDPLSGGLADEARISTRDPAMRDLARKGKLAVEGDAGTFELTATPKERRLIGEFFAYCGNDHA</sequence>
<proteinExistence type="predicted"/>
<name>A0A7W6NPS6_9CAUL</name>
<dbReference type="AlphaFoldDB" id="A0A7W6NPS6"/>